<name>A0A232EK70_9HYME</name>
<dbReference type="Gene3D" id="3.80.10.10">
    <property type="entry name" value="Ribonuclease Inhibitor"/>
    <property type="match status" value="2"/>
</dbReference>
<dbReference type="Pfam" id="PF13516">
    <property type="entry name" value="LRR_6"/>
    <property type="match status" value="4"/>
</dbReference>
<sequence>MLDDAELFSQLCQKDGIIVESEILEAVKTSCATGELRLGHTSIIASLCEVIGHVLCSSSTIKVLDLSDCVLLPKGLTCILKALCEGSSVTTLYLKGNNICGPLVEQLGEVLLRNNTIKIMHVEWNNLGSQIDSFAKFCDNLAKNHYLEELDLRYNQISTLCADSLAAALSSNTSLKNFDLSWNSLGMSGGQKILQGIQKNRNLVSLNLKGNCIPNEIYADIKEQIIENQKRRILSQTPMLVKGKVPPDSVTSEEDDRALQVRSRFQKKKKRRERSRTPLEELRGSPLGNSGNDDFGAFEARTASVPNLKKASNDSNQNSIELDEKMKALNKILHERCAAIEALEAQLKAKNEELQSNKTENEELKTEVERLKEEKEDIIEEKAKELENLKKTHSKAESNWKESYKELEETNQNNSRLKQEAEAKNRAYERELRKITLEIQALKEKFTSTVQSYEDTISECKLDAHRAKRALQEKENRCKIEVNTLKETLKETSSALEQCQEQLQKLRNELRESIDAQAKLKTRTDEAERLAAKTLKLEDALQKSKQERDKLEEKFQDCRKTVASLQNQIIKVQEEALEPQKRFEALKLELQLEKEKSVGLKSEIQEERSRMREQNDQMQKLLAQINGLYAQISEAQSSHAEALRGKEAEIEKLKNAIAQKTRELEQVKSEQVQRAHQFQAAVSKYLGSFTGIDSAIS</sequence>
<dbReference type="GO" id="GO:0005813">
    <property type="term" value="C:centrosome"/>
    <property type="evidence" value="ECO:0007669"/>
    <property type="project" value="UniProtKB-SubCell"/>
</dbReference>
<feature type="region of interest" description="Disordered" evidence="5">
    <location>
        <begin position="392"/>
        <end position="420"/>
    </location>
</feature>
<evidence type="ECO:0000256" key="3">
    <source>
        <dbReference type="ARBA" id="ARBA00023054"/>
    </source>
</evidence>
<proteinExistence type="predicted"/>
<evidence type="ECO:0000256" key="4">
    <source>
        <dbReference type="ARBA" id="ARBA00023212"/>
    </source>
</evidence>
<dbReference type="InterPro" id="IPR032675">
    <property type="entry name" value="LRR_dom_sf"/>
</dbReference>
<dbReference type="SUPFAM" id="SSF52047">
    <property type="entry name" value="RNI-like"/>
    <property type="match status" value="1"/>
</dbReference>
<keyword evidence="3" id="KW-0175">Coiled coil</keyword>
<reference evidence="6 7" key="1">
    <citation type="journal article" date="2017" name="Curr. Biol.">
        <title>The Evolution of Venom by Co-option of Single-Copy Genes.</title>
        <authorList>
            <person name="Martinson E.O."/>
            <person name="Mrinalini"/>
            <person name="Kelkar Y.D."/>
            <person name="Chang C.H."/>
            <person name="Werren J.H."/>
        </authorList>
    </citation>
    <scope>NUCLEOTIDE SEQUENCE [LARGE SCALE GENOMIC DNA]</scope>
    <source>
        <strain evidence="6 7">Alberta</strain>
        <tissue evidence="6">Whole body</tissue>
    </source>
</reference>
<keyword evidence="4" id="KW-0206">Cytoskeleton</keyword>
<dbReference type="OrthoDB" id="8436363at2759"/>
<evidence type="ECO:0000256" key="5">
    <source>
        <dbReference type="SAM" id="MobiDB-lite"/>
    </source>
</evidence>
<accession>A0A232EK70</accession>
<dbReference type="PANTHER" id="PTHR23170:SF3">
    <property type="entry name" value="LEUCINE-RICH REPEAT-CONTAINING PROTEIN 45"/>
    <property type="match status" value="1"/>
</dbReference>
<comment type="caution">
    <text evidence="6">The sequence shown here is derived from an EMBL/GenBank/DDBJ whole genome shotgun (WGS) entry which is preliminary data.</text>
</comment>
<feature type="compositionally biased region" description="Basic and acidic residues" evidence="5">
    <location>
        <begin position="392"/>
        <end position="408"/>
    </location>
</feature>
<dbReference type="Gene3D" id="1.10.287.1490">
    <property type="match status" value="1"/>
</dbReference>
<dbReference type="EMBL" id="NNAY01003850">
    <property type="protein sequence ID" value="OXU18764.1"/>
    <property type="molecule type" value="Genomic_DNA"/>
</dbReference>
<dbReference type="PANTHER" id="PTHR23170">
    <property type="entry name" value="NY-REN-58 ANTIGEN"/>
    <property type="match status" value="1"/>
</dbReference>
<dbReference type="Proteomes" id="UP000215335">
    <property type="component" value="Unassembled WGS sequence"/>
</dbReference>
<dbReference type="SMART" id="SM00368">
    <property type="entry name" value="LRR_RI"/>
    <property type="match status" value="4"/>
</dbReference>
<dbReference type="InterPro" id="IPR001611">
    <property type="entry name" value="Leu-rich_rpt"/>
</dbReference>
<keyword evidence="7" id="KW-1185">Reference proteome</keyword>
<evidence type="ECO:0000313" key="6">
    <source>
        <dbReference type="EMBL" id="OXU18764.1"/>
    </source>
</evidence>
<gene>
    <name evidence="6" type="ORF">TSAR_009132</name>
</gene>
<evidence type="ECO:0000256" key="2">
    <source>
        <dbReference type="ARBA" id="ARBA00022490"/>
    </source>
</evidence>
<dbReference type="AlphaFoldDB" id="A0A232EK70"/>
<dbReference type="STRING" id="543379.A0A232EK70"/>
<evidence type="ECO:0000313" key="7">
    <source>
        <dbReference type="Proteomes" id="UP000215335"/>
    </source>
</evidence>
<organism evidence="6 7">
    <name type="scientific">Trichomalopsis sarcophagae</name>
    <dbReference type="NCBI Taxonomy" id="543379"/>
    <lineage>
        <taxon>Eukaryota</taxon>
        <taxon>Metazoa</taxon>
        <taxon>Ecdysozoa</taxon>
        <taxon>Arthropoda</taxon>
        <taxon>Hexapoda</taxon>
        <taxon>Insecta</taxon>
        <taxon>Pterygota</taxon>
        <taxon>Neoptera</taxon>
        <taxon>Endopterygota</taxon>
        <taxon>Hymenoptera</taxon>
        <taxon>Apocrita</taxon>
        <taxon>Proctotrupomorpha</taxon>
        <taxon>Chalcidoidea</taxon>
        <taxon>Pteromalidae</taxon>
        <taxon>Pteromalinae</taxon>
        <taxon>Trichomalopsis</taxon>
    </lineage>
</organism>
<evidence type="ECO:0000256" key="1">
    <source>
        <dbReference type="ARBA" id="ARBA00004300"/>
    </source>
</evidence>
<comment type="subcellular location">
    <subcellularLocation>
        <location evidence="1">Cytoplasm</location>
        <location evidence="1">Cytoskeleton</location>
        <location evidence="1">Microtubule organizing center</location>
        <location evidence="1">Centrosome</location>
    </subcellularLocation>
</comment>
<feature type="compositionally biased region" description="Basic residues" evidence="5">
    <location>
        <begin position="264"/>
        <end position="274"/>
    </location>
</feature>
<keyword evidence="2" id="KW-0963">Cytoplasm</keyword>
<feature type="region of interest" description="Disordered" evidence="5">
    <location>
        <begin position="238"/>
        <end position="297"/>
    </location>
</feature>
<evidence type="ECO:0008006" key="8">
    <source>
        <dbReference type="Google" id="ProtNLM"/>
    </source>
</evidence>
<protein>
    <recommendedName>
        <fullName evidence="8">Leucine-rich repeat-containing protein 45</fullName>
    </recommendedName>
</protein>
<dbReference type="InterPro" id="IPR052116">
    <property type="entry name" value="Centro_Cilium_Assembly"/>
</dbReference>